<evidence type="ECO:0000313" key="2">
    <source>
        <dbReference type="Proteomes" id="UP000094669"/>
    </source>
</evidence>
<name>A0ABX4YEQ6_9LEPT</name>
<dbReference type="SUPFAM" id="SSF53137">
    <property type="entry name" value="Translational machinery components"/>
    <property type="match status" value="1"/>
</dbReference>
<dbReference type="Gene3D" id="3.30.420.60">
    <property type="entry name" value="eRF1 domain 2"/>
    <property type="match status" value="1"/>
</dbReference>
<gene>
    <name evidence="1" type="ORF">BES34_017570</name>
</gene>
<proteinExistence type="predicted"/>
<organism evidence="1 2">
    <name type="scientific">Leptospira inadai serovar Lyme</name>
    <dbReference type="NCBI Taxonomy" id="293084"/>
    <lineage>
        <taxon>Bacteria</taxon>
        <taxon>Pseudomonadati</taxon>
        <taxon>Spirochaetota</taxon>
        <taxon>Spirochaetia</taxon>
        <taxon>Leptospirales</taxon>
        <taxon>Leptospiraceae</taxon>
        <taxon>Leptospira</taxon>
    </lineage>
</organism>
<dbReference type="EMBL" id="MCRM02000024">
    <property type="protein sequence ID" value="PNV73304.1"/>
    <property type="molecule type" value="Genomic_DNA"/>
</dbReference>
<evidence type="ECO:0000313" key="1">
    <source>
        <dbReference type="EMBL" id="PNV73304.1"/>
    </source>
</evidence>
<dbReference type="RefSeq" id="WP_010410880.1">
    <property type="nucleotide sequence ID" value="NZ_MCRM02000024.1"/>
</dbReference>
<sequence length="125" mass="14503">MRHSVLWIDSEQAKGFVFTKDSFEMNTDLDRIKPKHHDNHPDRIDQIHNEEIKHFFHEVSQKLGSSSDLLIAGPGMAKNHFKSYLETHMPELAKKVIGVVTMDHPTAPEIIKSAKEFYHDHHLKI</sequence>
<protein>
    <submittedName>
        <fullName evidence="1">ERF1 domain 2</fullName>
    </submittedName>
</protein>
<accession>A0ABX4YEQ6</accession>
<dbReference type="InterPro" id="IPR042226">
    <property type="entry name" value="eFR1_2_sf"/>
</dbReference>
<comment type="caution">
    <text evidence="1">The sequence shown here is derived from an EMBL/GenBank/DDBJ whole genome shotgun (WGS) entry which is preliminary data.</text>
</comment>
<reference evidence="1" key="1">
    <citation type="submission" date="2018-01" db="EMBL/GenBank/DDBJ databases">
        <title>Genomic characterization of Leptospira inadai serogroup Lyme isolated from captured rat in Brazil and comparative analysis with human reference strain.</title>
        <authorList>
            <person name="Moreno L.Z."/>
            <person name="Loureiro A.P."/>
            <person name="Miraglia F."/>
            <person name="Kremer F.S."/>
            <person name="Eslabao M.R."/>
            <person name="Dellagostin O.A."/>
            <person name="Lilenbaum W."/>
            <person name="Moreno A.M."/>
        </authorList>
    </citation>
    <scope>NUCLEOTIDE SEQUENCE [LARGE SCALE GENOMIC DNA]</scope>
    <source>
        <strain evidence="1">M34/99</strain>
    </source>
</reference>
<keyword evidence="2" id="KW-1185">Reference proteome</keyword>
<dbReference type="Proteomes" id="UP000094669">
    <property type="component" value="Unassembled WGS sequence"/>
</dbReference>